<reference evidence="2 3" key="1">
    <citation type="submission" date="2016-12" db="EMBL/GenBank/DDBJ databases">
        <title>Study of bacterial adaptation to deep sea.</title>
        <authorList>
            <person name="Song J."/>
            <person name="Yoshizawa S."/>
            <person name="Kogure K."/>
        </authorList>
    </citation>
    <scope>NUCLEOTIDE SEQUENCE [LARGE SCALE GENOMIC DNA]</scope>
    <source>
        <strain evidence="2 3">SAORIC-165</strain>
    </source>
</reference>
<dbReference type="InterPro" id="IPR032710">
    <property type="entry name" value="NTF2-like_dom_sf"/>
</dbReference>
<evidence type="ECO:0000259" key="1">
    <source>
        <dbReference type="Pfam" id="PF17775"/>
    </source>
</evidence>
<dbReference type="Pfam" id="PF02810">
    <property type="entry name" value="SEC-C"/>
    <property type="match status" value="1"/>
</dbReference>
<keyword evidence="3" id="KW-1185">Reference proteome</keyword>
<comment type="caution">
    <text evidence="2">The sequence shown here is derived from an EMBL/GenBank/DDBJ whole genome shotgun (WGS) entry which is preliminary data.</text>
</comment>
<dbReference type="Proteomes" id="UP000239907">
    <property type="component" value="Unassembled WGS sequence"/>
</dbReference>
<gene>
    <name evidence="2" type="ORF">BSZ32_08235</name>
</gene>
<accession>A0A2S7U5M6</accession>
<dbReference type="AlphaFoldDB" id="A0A2S7U5M6"/>
<dbReference type="Gene3D" id="3.10.450.50">
    <property type="match status" value="1"/>
</dbReference>
<dbReference type="SUPFAM" id="SSF54427">
    <property type="entry name" value="NTF2-like"/>
    <property type="match status" value="1"/>
</dbReference>
<proteinExistence type="predicted"/>
<name>A0A2S7U5M6_9BACT</name>
<protein>
    <submittedName>
        <fullName evidence="2">SecC motif-containing protein</fullName>
    </submittedName>
</protein>
<sequence>MRSDCPCGSGDTYNDCCRSYHLGKAQPKTAELLMRARYTAYFFRLPDYLFGTTHPDTRAKDLRKQLDAYLPTVMWRSLNIISSSKGTAEEKKGKVEFTAQCHEDGELKDLYEHARFRKIKGNWKYLDGRG</sequence>
<feature type="domain" description="YchJ-like middle NTF2-like" evidence="1">
    <location>
        <begin position="29"/>
        <end position="128"/>
    </location>
</feature>
<dbReference type="EMBL" id="MQWA01000001">
    <property type="protein sequence ID" value="PQJ30298.1"/>
    <property type="molecule type" value="Genomic_DNA"/>
</dbReference>
<dbReference type="Pfam" id="PF17775">
    <property type="entry name" value="YchJ_M-like"/>
    <property type="match status" value="1"/>
</dbReference>
<organism evidence="2 3">
    <name type="scientific">Rubritalea profundi</name>
    <dbReference type="NCBI Taxonomy" id="1658618"/>
    <lineage>
        <taxon>Bacteria</taxon>
        <taxon>Pseudomonadati</taxon>
        <taxon>Verrucomicrobiota</taxon>
        <taxon>Verrucomicrobiia</taxon>
        <taxon>Verrucomicrobiales</taxon>
        <taxon>Rubritaleaceae</taxon>
        <taxon>Rubritalea</taxon>
    </lineage>
</organism>
<dbReference type="InterPro" id="IPR004027">
    <property type="entry name" value="SEC_C_motif"/>
</dbReference>
<evidence type="ECO:0000313" key="3">
    <source>
        <dbReference type="Proteomes" id="UP000239907"/>
    </source>
</evidence>
<dbReference type="InterPro" id="IPR048469">
    <property type="entry name" value="YchJ-like_M"/>
</dbReference>
<evidence type="ECO:0000313" key="2">
    <source>
        <dbReference type="EMBL" id="PQJ30298.1"/>
    </source>
</evidence>